<protein>
    <submittedName>
        <fullName evidence="3">FliM/FliN family flagellar motor switch protein</fullName>
    </submittedName>
</protein>
<evidence type="ECO:0000313" key="4">
    <source>
        <dbReference type="Proteomes" id="UP000264589"/>
    </source>
</evidence>
<dbReference type="Gene3D" id="2.30.330.10">
    <property type="entry name" value="SpoA-like"/>
    <property type="match status" value="1"/>
</dbReference>
<dbReference type="RefSeq" id="WP_116391381.1">
    <property type="nucleotide sequence ID" value="NZ_CAXQPM010000032.1"/>
</dbReference>
<feature type="region of interest" description="Disordered" evidence="1">
    <location>
        <begin position="1"/>
        <end position="20"/>
    </location>
</feature>
<dbReference type="InterPro" id="IPR001543">
    <property type="entry name" value="FliN-like_C"/>
</dbReference>
<keyword evidence="3" id="KW-0969">Cilium</keyword>
<keyword evidence="3" id="KW-0282">Flagellum</keyword>
<dbReference type="InParanoid" id="A0A371RH13"/>
<dbReference type="EMBL" id="QUQO01000001">
    <property type="protein sequence ID" value="RFB04748.1"/>
    <property type="molecule type" value="Genomic_DNA"/>
</dbReference>
<dbReference type="AlphaFoldDB" id="A0A371RH13"/>
<reference evidence="3 4" key="1">
    <citation type="submission" date="2018-08" db="EMBL/GenBank/DDBJ databases">
        <title>Parvularcula sp. SM1705, isolated from surface water of the South Sea China.</title>
        <authorList>
            <person name="Sun L."/>
        </authorList>
    </citation>
    <scope>NUCLEOTIDE SEQUENCE [LARGE SCALE GENOMIC DNA]</scope>
    <source>
        <strain evidence="3 4">SM1705</strain>
    </source>
</reference>
<proteinExistence type="predicted"/>
<sequence length="294" mass="31167">MSSSEEGHLSRLTGPTPRMPQYLRGAADTMMSRTEVVAETVSHFLRNPVRLGDANVRRCDPKEIEDQAADMFDLVDHAGKITMRLGLSAATISSVTRSLFGGDVTEKPVLSGIGLSFCRQVAATLLSGKPAGASSGGDDDDDVEEADPLEGYSIIKAEPGTIGHRPLLAMSMKLSLIQPPDLEITAFFPRGFSDKLSAPDRALGDALLQVLSFPITAIAGRTKVPFGEMRKWKAGDEIQLPGAELSKMQLMVSAGTKTETLAYGELGAADGAKSIRVNEIAAKPTAVINRQAAG</sequence>
<comment type="caution">
    <text evidence="3">The sequence shown here is derived from an EMBL/GenBank/DDBJ whole genome shotgun (WGS) entry which is preliminary data.</text>
</comment>
<gene>
    <name evidence="3" type="ORF">DX908_05310</name>
</gene>
<dbReference type="Proteomes" id="UP000264589">
    <property type="component" value="Unassembled WGS sequence"/>
</dbReference>
<evidence type="ECO:0000259" key="2">
    <source>
        <dbReference type="Pfam" id="PF01052"/>
    </source>
</evidence>
<dbReference type="InterPro" id="IPR036429">
    <property type="entry name" value="SpoA-like_sf"/>
</dbReference>
<dbReference type="Pfam" id="PF01052">
    <property type="entry name" value="FliMN_C"/>
    <property type="match status" value="1"/>
</dbReference>
<keyword evidence="3" id="KW-0966">Cell projection</keyword>
<evidence type="ECO:0000256" key="1">
    <source>
        <dbReference type="SAM" id="MobiDB-lite"/>
    </source>
</evidence>
<accession>A0A371RH13</accession>
<feature type="domain" description="Flagellar motor switch protein FliN-like C-terminal" evidence="2">
    <location>
        <begin position="210"/>
        <end position="280"/>
    </location>
</feature>
<name>A0A371RH13_9PROT</name>
<evidence type="ECO:0000313" key="3">
    <source>
        <dbReference type="EMBL" id="RFB04748.1"/>
    </source>
</evidence>
<organism evidence="3 4">
    <name type="scientific">Parvularcula marina</name>
    <dbReference type="NCBI Taxonomy" id="2292771"/>
    <lineage>
        <taxon>Bacteria</taxon>
        <taxon>Pseudomonadati</taxon>
        <taxon>Pseudomonadota</taxon>
        <taxon>Alphaproteobacteria</taxon>
        <taxon>Parvularculales</taxon>
        <taxon>Parvularculaceae</taxon>
        <taxon>Parvularcula</taxon>
    </lineage>
</organism>
<keyword evidence="4" id="KW-1185">Reference proteome</keyword>